<dbReference type="Proteomes" id="UP001301769">
    <property type="component" value="Unassembled WGS sequence"/>
</dbReference>
<keyword evidence="2" id="KW-0812">Transmembrane</keyword>
<name>A0AAN7B3P5_9PEZI</name>
<evidence type="ECO:0000313" key="3">
    <source>
        <dbReference type="EMBL" id="KAK4209768.1"/>
    </source>
</evidence>
<keyword evidence="4" id="KW-1185">Reference proteome</keyword>
<evidence type="ECO:0000313" key="4">
    <source>
        <dbReference type="Proteomes" id="UP001301769"/>
    </source>
</evidence>
<sequence length="174" mass="19009">MTINWKPRTLPSIEVKKEWKSFKSRTCPTLTIPLVATEVMIVALGTVYNALTTYMSTGYSTGGVGVGFFVRIPLTVLDIPLSATLIWLIGDSAEKGGRRRVCGLWVGRKQLKIYLHLCATIHLVGVIVMAALISNDHSYDPCPENNHGWRGTSFVGEPVPGSEIPLGSPRSSRV</sequence>
<keyword evidence="2" id="KW-0472">Membrane</keyword>
<accession>A0AAN7B3P5</accession>
<proteinExistence type="predicted"/>
<feature type="transmembrane region" description="Helical" evidence="2">
    <location>
        <begin position="26"/>
        <end position="48"/>
    </location>
</feature>
<feature type="transmembrane region" description="Helical" evidence="2">
    <location>
        <begin position="68"/>
        <end position="90"/>
    </location>
</feature>
<keyword evidence="2" id="KW-1133">Transmembrane helix</keyword>
<evidence type="ECO:0000256" key="1">
    <source>
        <dbReference type="SAM" id="MobiDB-lite"/>
    </source>
</evidence>
<reference evidence="3" key="1">
    <citation type="journal article" date="2023" name="Mol. Phylogenet. Evol.">
        <title>Genome-scale phylogeny and comparative genomics of the fungal order Sordariales.</title>
        <authorList>
            <person name="Hensen N."/>
            <person name="Bonometti L."/>
            <person name="Westerberg I."/>
            <person name="Brannstrom I.O."/>
            <person name="Guillou S."/>
            <person name="Cros-Aarteil S."/>
            <person name="Calhoun S."/>
            <person name="Haridas S."/>
            <person name="Kuo A."/>
            <person name="Mondo S."/>
            <person name="Pangilinan J."/>
            <person name="Riley R."/>
            <person name="LaButti K."/>
            <person name="Andreopoulos B."/>
            <person name="Lipzen A."/>
            <person name="Chen C."/>
            <person name="Yan M."/>
            <person name="Daum C."/>
            <person name="Ng V."/>
            <person name="Clum A."/>
            <person name="Steindorff A."/>
            <person name="Ohm R.A."/>
            <person name="Martin F."/>
            <person name="Silar P."/>
            <person name="Natvig D.O."/>
            <person name="Lalanne C."/>
            <person name="Gautier V."/>
            <person name="Ament-Velasquez S.L."/>
            <person name="Kruys A."/>
            <person name="Hutchinson M.I."/>
            <person name="Powell A.J."/>
            <person name="Barry K."/>
            <person name="Miller A.N."/>
            <person name="Grigoriev I.V."/>
            <person name="Debuchy R."/>
            <person name="Gladieux P."/>
            <person name="Hiltunen Thoren M."/>
            <person name="Johannesson H."/>
        </authorList>
    </citation>
    <scope>NUCLEOTIDE SEQUENCE</scope>
    <source>
        <strain evidence="3">PSN293</strain>
    </source>
</reference>
<reference evidence="3" key="2">
    <citation type="submission" date="2023-05" db="EMBL/GenBank/DDBJ databases">
        <authorList>
            <consortium name="Lawrence Berkeley National Laboratory"/>
            <person name="Steindorff A."/>
            <person name="Hensen N."/>
            <person name="Bonometti L."/>
            <person name="Westerberg I."/>
            <person name="Brannstrom I.O."/>
            <person name="Guillou S."/>
            <person name="Cros-Aarteil S."/>
            <person name="Calhoun S."/>
            <person name="Haridas S."/>
            <person name="Kuo A."/>
            <person name="Mondo S."/>
            <person name="Pangilinan J."/>
            <person name="Riley R."/>
            <person name="Labutti K."/>
            <person name="Andreopoulos B."/>
            <person name="Lipzen A."/>
            <person name="Chen C."/>
            <person name="Yanf M."/>
            <person name="Daum C."/>
            <person name="Ng V."/>
            <person name="Clum A."/>
            <person name="Ohm R."/>
            <person name="Martin F."/>
            <person name="Silar P."/>
            <person name="Natvig D."/>
            <person name="Lalanne C."/>
            <person name="Gautier V."/>
            <person name="Ament-Velasquez S.L."/>
            <person name="Kruys A."/>
            <person name="Hutchinson M.I."/>
            <person name="Powell A.J."/>
            <person name="Barry K."/>
            <person name="Miller A.N."/>
            <person name="Grigoriev I.V."/>
            <person name="Debuchy R."/>
            <person name="Gladieux P."/>
            <person name="Thoren M.H."/>
            <person name="Johannesson H."/>
        </authorList>
    </citation>
    <scope>NUCLEOTIDE SEQUENCE</scope>
    <source>
        <strain evidence="3">PSN293</strain>
    </source>
</reference>
<evidence type="ECO:0000256" key="2">
    <source>
        <dbReference type="SAM" id="Phobius"/>
    </source>
</evidence>
<dbReference type="AlphaFoldDB" id="A0AAN7B3P5"/>
<dbReference type="EMBL" id="MU858195">
    <property type="protein sequence ID" value="KAK4209768.1"/>
    <property type="molecule type" value="Genomic_DNA"/>
</dbReference>
<feature type="region of interest" description="Disordered" evidence="1">
    <location>
        <begin position="154"/>
        <end position="174"/>
    </location>
</feature>
<feature type="transmembrane region" description="Helical" evidence="2">
    <location>
        <begin position="111"/>
        <end position="133"/>
    </location>
</feature>
<organism evidence="3 4">
    <name type="scientific">Rhypophila decipiens</name>
    <dbReference type="NCBI Taxonomy" id="261697"/>
    <lineage>
        <taxon>Eukaryota</taxon>
        <taxon>Fungi</taxon>
        <taxon>Dikarya</taxon>
        <taxon>Ascomycota</taxon>
        <taxon>Pezizomycotina</taxon>
        <taxon>Sordariomycetes</taxon>
        <taxon>Sordariomycetidae</taxon>
        <taxon>Sordariales</taxon>
        <taxon>Naviculisporaceae</taxon>
        <taxon>Rhypophila</taxon>
    </lineage>
</organism>
<gene>
    <name evidence="3" type="ORF">QBC37DRAFT_48258</name>
</gene>
<protein>
    <submittedName>
        <fullName evidence="3">Uncharacterized protein</fullName>
    </submittedName>
</protein>
<comment type="caution">
    <text evidence="3">The sequence shown here is derived from an EMBL/GenBank/DDBJ whole genome shotgun (WGS) entry which is preliminary data.</text>
</comment>